<keyword evidence="2" id="KW-1185">Reference proteome</keyword>
<reference evidence="1 2" key="1">
    <citation type="submission" date="2018-04" db="EMBL/GenBank/DDBJ databases">
        <title>Genome sequencing of Gemmobacter.</title>
        <authorList>
            <person name="Yi H."/>
            <person name="Baek M.-G."/>
        </authorList>
    </citation>
    <scope>NUCLEOTIDE SEQUENCE [LARGE SCALE GENOMIC DNA]</scope>
    <source>
        <strain evidence="1 2">HYN0069</strain>
    </source>
</reference>
<dbReference type="Proteomes" id="UP000244496">
    <property type="component" value="Chromosome"/>
</dbReference>
<accession>A0A2S0UM04</accession>
<evidence type="ECO:0000313" key="2">
    <source>
        <dbReference type="Proteomes" id="UP000244496"/>
    </source>
</evidence>
<protein>
    <submittedName>
        <fullName evidence="1">Uncharacterized protein</fullName>
    </submittedName>
</protein>
<dbReference type="EMBL" id="CP028918">
    <property type="protein sequence ID" value="AWB48835.1"/>
    <property type="molecule type" value="Genomic_DNA"/>
</dbReference>
<proteinExistence type="predicted"/>
<gene>
    <name evidence="1" type="ORF">HYN69_10240</name>
</gene>
<sequence>MLTDLLESAWASIEGQIAAMTEEEQNELVDEAAGVITQNLRRAVDRFRQLPLQLSDAVRAKAFQIVAADLQAAFGLGSDAPSLSAPLLTPQEAHKGEAYAGLPDGGLNQSILDLLTNEDFENLARINLANGDLYTGVPDAFLIQQSEGTMIGLAEMLDQYLKACDRSGLNPASAMPPFAELSTDYLRTAARIGLK</sequence>
<organism evidence="1 2">
    <name type="scientific">Paragemmobacter aquarius</name>
    <dbReference type="NCBI Taxonomy" id="2169400"/>
    <lineage>
        <taxon>Bacteria</taxon>
        <taxon>Pseudomonadati</taxon>
        <taxon>Pseudomonadota</taxon>
        <taxon>Alphaproteobacteria</taxon>
        <taxon>Rhodobacterales</taxon>
        <taxon>Paracoccaceae</taxon>
        <taxon>Paragemmobacter</taxon>
    </lineage>
</organism>
<dbReference type="AlphaFoldDB" id="A0A2S0UM04"/>
<evidence type="ECO:0000313" key="1">
    <source>
        <dbReference type="EMBL" id="AWB48835.1"/>
    </source>
</evidence>
<dbReference type="RefSeq" id="WP_108435654.1">
    <property type="nucleotide sequence ID" value="NZ_CP028918.1"/>
</dbReference>
<dbReference type="KEGG" id="geh:HYN69_10240"/>
<name>A0A2S0UM04_9RHOB</name>